<reference evidence="1 2" key="1">
    <citation type="journal article" date="2018" name="Mol. Biol. Evol.">
        <title>Broad Genomic Sampling Reveals a Smut Pathogenic Ancestry of the Fungal Clade Ustilaginomycotina.</title>
        <authorList>
            <person name="Kijpornyongpan T."/>
            <person name="Mondo S.J."/>
            <person name="Barry K."/>
            <person name="Sandor L."/>
            <person name="Lee J."/>
            <person name="Lipzen A."/>
            <person name="Pangilinan J."/>
            <person name="LaButti K."/>
            <person name="Hainaut M."/>
            <person name="Henrissat B."/>
            <person name="Grigoriev I.V."/>
            <person name="Spatafora J.W."/>
            <person name="Aime M.C."/>
        </authorList>
    </citation>
    <scope>NUCLEOTIDE SEQUENCE [LARGE SCALE GENOMIC DNA]</scope>
    <source>
        <strain evidence="1 2">SA 807</strain>
    </source>
</reference>
<sequence>MSQSAGRRRNVPPRSPFGLRLHPSVAPMTLLMVATSFAFNNALIHRSREEERRLHASQVGVLNDLILFLDRPTSSRRMSSNEGEEEREERKYLFKRVRNVGLDPVSLGLLPTRSPSSSSSSSSSRFDSISDVAGSRGDSSKDANEMTRDQEQQDEPFPSSFHQGPRKITWGEIFFGKPGSVTENFKGVVSGIRETFSNGLDFAGQRVMREGGGRGKGEGENEDVLGWNLLDPEEQETVRRELKEAKEMDK</sequence>
<gene>
    <name evidence="1" type="ORF">IE53DRAFT_385573</name>
</gene>
<evidence type="ECO:0000313" key="1">
    <source>
        <dbReference type="EMBL" id="PWN52028.1"/>
    </source>
</evidence>
<name>A0ACD0P1J6_9BASI</name>
<organism evidence="1 2">
    <name type="scientific">Violaceomyces palustris</name>
    <dbReference type="NCBI Taxonomy" id="1673888"/>
    <lineage>
        <taxon>Eukaryota</taxon>
        <taxon>Fungi</taxon>
        <taxon>Dikarya</taxon>
        <taxon>Basidiomycota</taxon>
        <taxon>Ustilaginomycotina</taxon>
        <taxon>Ustilaginomycetes</taxon>
        <taxon>Violaceomycetales</taxon>
        <taxon>Violaceomycetaceae</taxon>
        <taxon>Violaceomyces</taxon>
    </lineage>
</organism>
<protein>
    <submittedName>
        <fullName evidence="1">Uncharacterized protein</fullName>
    </submittedName>
</protein>
<dbReference type="EMBL" id="KZ819801">
    <property type="protein sequence ID" value="PWN52028.1"/>
    <property type="molecule type" value="Genomic_DNA"/>
</dbReference>
<accession>A0ACD0P1J6</accession>
<keyword evidence="2" id="KW-1185">Reference proteome</keyword>
<proteinExistence type="predicted"/>
<evidence type="ECO:0000313" key="2">
    <source>
        <dbReference type="Proteomes" id="UP000245626"/>
    </source>
</evidence>
<dbReference type="Proteomes" id="UP000245626">
    <property type="component" value="Unassembled WGS sequence"/>
</dbReference>